<dbReference type="RefSeq" id="WP_078790584.1">
    <property type="nucleotide sequence ID" value="NZ_FUWR01000012.1"/>
</dbReference>
<accession>A0A1T4QA37</accession>
<dbReference type="Gene3D" id="3.40.50.720">
    <property type="entry name" value="NAD(P)-binding Rossmann-like Domain"/>
    <property type="match status" value="1"/>
</dbReference>
<dbReference type="SUPFAM" id="SSF53223">
    <property type="entry name" value="Aminoacid dehydrogenase-like, N-terminal domain"/>
    <property type="match status" value="1"/>
</dbReference>
<dbReference type="InterPro" id="IPR036291">
    <property type="entry name" value="NAD(P)-bd_dom_sf"/>
</dbReference>
<organism evidence="4 5">
    <name type="scientific">Trichlorobacter thiogenes</name>
    <dbReference type="NCBI Taxonomy" id="115783"/>
    <lineage>
        <taxon>Bacteria</taxon>
        <taxon>Pseudomonadati</taxon>
        <taxon>Thermodesulfobacteriota</taxon>
        <taxon>Desulfuromonadia</taxon>
        <taxon>Geobacterales</taxon>
        <taxon>Geobacteraceae</taxon>
        <taxon>Trichlorobacter</taxon>
    </lineage>
</organism>
<name>A0A1T4QA37_9BACT</name>
<dbReference type="SMART" id="SM00839">
    <property type="entry name" value="ELFV_dehydrog"/>
    <property type="match status" value="1"/>
</dbReference>
<evidence type="ECO:0000256" key="2">
    <source>
        <dbReference type="ARBA" id="ARBA00023002"/>
    </source>
</evidence>
<protein>
    <submittedName>
        <fullName evidence="4">Glutamate dehydrogenase</fullName>
    </submittedName>
</protein>
<dbReference type="EMBL" id="FUWR01000012">
    <property type="protein sequence ID" value="SKA00381.1"/>
    <property type="molecule type" value="Genomic_DNA"/>
</dbReference>
<keyword evidence="5" id="KW-1185">Reference proteome</keyword>
<dbReference type="OrthoDB" id="19378at2"/>
<comment type="similarity">
    <text evidence="1">Belongs to the Glu/Leu/Phe/Val dehydrogenases family.</text>
</comment>
<keyword evidence="2" id="KW-0560">Oxidoreductase</keyword>
<dbReference type="PANTHER" id="PTHR11606:SF39">
    <property type="entry name" value="GLUTAMATE_PHENYLALANINE_LEUCINE_VALINE_L-TRYPTOPHAN DEHYDROGENASE C-TERMINAL DOMAIN-CONTAINING PROTEIN"/>
    <property type="match status" value="1"/>
</dbReference>
<dbReference type="AlphaFoldDB" id="A0A1T4QA37"/>
<proteinExistence type="inferred from homology"/>
<dbReference type="PANTHER" id="PTHR11606">
    <property type="entry name" value="GLUTAMATE DEHYDROGENASE"/>
    <property type="match status" value="1"/>
</dbReference>
<dbReference type="GO" id="GO:0004352">
    <property type="term" value="F:glutamate dehydrogenase (NAD+) activity"/>
    <property type="evidence" value="ECO:0007669"/>
    <property type="project" value="TreeGrafter"/>
</dbReference>
<feature type="domain" description="Glutamate/phenylalanine/leucine/valine/L-tryptophan dehydrogenase C-terminal" evidence="3">
    <location>
        <begin position="614"/>
        <end position="889"/>
    </location>
</feature>
<dbReference type="InterPro" id="IPR046346">
    <property type="entry name" value="Aminoacid_DH-like_N_sf"/>
</dbReference>
<dbReference type="InterPro" id="IPR006096">
    <property type="entry name" value="Glu/Leu/Phe/Val/Trp_DH_C"/>
</dbReference>
<dbReference type="GO" id="GO:0006538">
    <property type="term" value="P:L-glutamate catabolic process"/>
    <property type="evidence" value="ECO:0007669"/>
    <property type="project" value="TreeGrafter"/>
</dbReference>
<dbReference type="SUPFAM" id="SSF51735">
    <property type="entry name" value="NAD(P)-binding Rossmann-fold domains"/>
    <property type="match status" value="1"/>
</dbReference>
<evidence type="ECO:0000256" key="1">
    <source>
        <dbReference type="ARBA" id="ARBA00006382"/>
    </source>
</evidence>
<dbReference type="Proteomes" id="UP000190102">
    <property type="component" value="Unassembled WGS sequence"/>
</dbReference>
<gene>
    <name evidence="4" type="ORF">SAMN02745119_02312</name>
</gene>
<sequence>MQLSQAMRTACRTASTVARQNACWLQEQMSPYFFQALADEPEALGTLVREMTLLQHNRHLILADRDKRLIMACVDKPGSLLNSLQRVGDRTLSYAMFSHSRSPMPGMTQELEVQRFEFDAKPNAAITDQTSPPVPASLKRSILSELATIAPDLPRQTADKLLAILWRNNPEQVRMSPPQRTAWLIWLFERGNASGGLFLDLRNVEHTGIAETRLLFAVGNPPQDDFLLQLVEVFNRLNIGIRRAYCLTITNGIHPYFLGTFFIRHRGGQELLPDTALARQLQQELCNTQILDNCCHTYQEWVTEGVMPGDDAALINAFVAFCHTNLAHNQPDRFGLEDVQSAFHAHPEMAMQLLRLFRTRFDPTLNNRNAAYQALLEETTDLVADYNTGHRWLDEIRQTIYRCCLLFISHTLKTNFFVIEKQALAFRLDPVYLRQLGTELTSDLPETLPFRITFFFSRFGHGYHIGFSDIARGGWRTVIARNQDDTITTANALFREVYVLAHTQHLKNKDIYEGGSKMVLVMDASGLEQSGQEHENSRLYKLQYGITNAFLDIFTTENGTVRDQRVVDYYGDDEPIEIGPDENMHDGMIEAIASLSRKRGYLLGVGIISSKRFGINHKEYGVTSTGVMTFAEVVMAEQGINIHQAPFSIKLTGGPGGDVAGNCLRILLDDCPKAKVVLVLDGTAAAFDPNGLDRNELKRITLQQDLDGFDPAQLGPGGLMIFRTGKRMEGLRELHRRVERLTDGSLQESWVPLDDFYREYASLIFTVEADLFIPAGGRPETIDGQNWQEFLKPDGTPSAPVIIEGANSFITPQARQQLQKAGVILMRDASANKCGVISSSYEIIANLLLTEKEFLANKERYVHDVLEILKKRASDEARLILRRWHEAAGSQSYTEISDLISQNINSFYHRLFQFFTSHPERCLKPPYKAALLRHLPQLLQTEPRFRHRVSRLPIKYLAAILAAEIGASLVYTSNRDEDFEEMIRRHLARVNA</sequence>
<evidence type="ECO:0000313" key="5">
    <source>
        <dbReference type="Proteomes" id="UP000190102"/>
    </source>
</evidence>
<evidence type="ECO:0000259" key="3">
    <source>
        <dbReference type="SMART" id="SM00839"/>
    </source>
</evidence>
<dbReference type="STRING" id="115783.SAMN02745119_02312"/>
<dbReference type="Pfam" id="PF00208">
    <property type="entry name" value="ELFV_dehydrog"/>
    <property type="match status" value="1"/>
</dbReference>
<reference evidence="5" key="1">
    <citation type="submission" date="2017-02" db="EMBL/GenBank/DDBJ databases">
        <authorList>
            <person name="Varghese N."/>
            <person name="Submissions S."/>
        </authorList>
    </citation>
    <scope>NUCLEOTIDE SEQUENCE [LARGE SCALE GENOMIC DNA]</scope>
    <source>
        <strain evidence="5">ATCC BAA-34</strain>
    </source>
</reference>
<evidence type="ECO:0000313" key="4">
    <source>
        <dbReference type="EMBL" id="SKA00381.1"/>
    </source>
</evidence>